<dbReference type="AlphaFoldDB" id="A0AAJ1IGD9"/>
<dbReference type="InterPro" id="IPR018488">
    <property type="entry name" value="cNMP-bd_CS"/>
</dbReference>
<dbReference type="InterPro" id="IPR018490">
    <property type="entry name" value="cNMP-bd_dom_sf"/>
</dbReference>
<proteinExistence type="predicted"/>
<dbReference type="PANTHER" id="PTHR24567:SF26">
    <property type="entry name" value="REGULATORY PROTEIN YEIL"/>
    <property type="match status" value="1"/>
</dbReference>
<feature type="domain" description="Cyclic nucleotide-binding" evidence="1">
    <location>
        <begin position="19"/>
        <end position="122"/>
    </location>
</feature>
<dbReference type="Proteomes" id="UP001221217">
    <property type="component" value="Unassembled WGS sequence"/>
</dbReference>
<dbReference type="InterPro" id="IPR014710">
    <property type="entry name" value="RmlC-like_jellyroll"/>
</dbReference>
<gene>
    <name evidence="2" type="ORF">PQJ61_07990</name>
</gene>
<dbReference type="GO" id="GO:0005829">
    <property type="term" value="C:cytosol"/>
    <property type="evidence" value="ECO:0007669"/>
    <property type="project" value="TreeGrafter"/>
</dbReference>
<reference evidence="2 3" key="1">
    <citation type="submission" date="2022-12" db="EMBL/GenBank/DDBJ databases">
        <title>Metagenome assembled genome from gulf of manar.</title>
        <authorList>
            <person name="Kohli P."/>
            <person name="Pk S."/>
            <person name="Venkata Ramana C."/>
            <person name="Sasikala C."/>
        </authorList>
    </citation>
    <scope>NUCLEOTIDE SEQUENCE [LARGE SCALE GENOMIC DNA]</scope>
    <source>
        <strain evidence="2">JB008</strain>
    </source>
</reference>
<name>A0AAJ1IGD9_9SPIO</name>
<dbReference type="SMART" id="SM00100">
    <property type="entry name" value="cNMP"/>
    <property type="match status" value="1"/>
</dbReference>
<dbReference type="SUPFAM" id="SSF51206">
    <property type="entry name" value="cAMP-binding domain-like"/>
    <property type="match status" value="1"/>
</dbReference>
<organism evidence="2 3">
    <name type="scientific">Candidatus Thalassospirochaeta sargassi</name>
    <dbReference type="NCBI Taxonomy" id="3119039"/>
    <lineage>
        <taxon>Bacteria</taxon>
        <taxon>Pseudomonadati</taxon>
        <taxon>Spirochaetota</taxon>
        <taxon>Spirochaetia</taxon>
        <taxon>Spirochaetales</taxon>
        <taxon>Spirochaetaceae</taxon>
        <taxon>Candidatus Thalassospirochaeta</taxon>
    </lineage>
</organism>
<dbReference type="Pfam" id="PF00027">
    <property type="entry name" value="cNMP_binding"/>
    <property type="match status" value="1"/>
</dbReference>
<dbReference type="EMBL" id="JAQQAL010000016">
    <property type="protein sequence ID" value="MDC7226691.1"/>
    <property type="molecule type" value="Genomic_DNA"/>
</dbReference>
<dbReference type="PANTHER" id="PTHR24567">
    <property type="entry name" value="CRP FAMILY TRANSCRIPTIONAL REGULATORY PROTEIN"/>
    <property type="match status" value="1"/>
</dbReference>
<dbReference type="PROSITE" id="PS00889">
    <property type="entry name" value="CNMP_BINDING_2"/>
    <property type="match status" value="1"/>
</dbReference>
<comment type="caution">
    <text evidence="2">The sequence shown here is derived from an EMBL/GenBank/DDBJ whole genome shotgun (WGS) entry which is preliminary data.</text>
</comment>
<dbReference type="PROSITE" id="PS00888">
    <property type="entry name" value="CNMP_BINDING_1"/>
    <property type="match status" value="1"/>
</dbReference>
<dbReference type="GO" id="GO:0003700">
    <property type="term" value="F:DNA-binding transcription factor activity"/>
    <property type="evidence" value="ECO:0007669"/>
    <property type="project" value="TreeGrafter"/>
</dbReference>
<dbReference type="PROSITE" id="PS50042">
    <property type="entry name" value="CNMP_BINDING_3"/>
    <property type="match status" value="1"/>
</dbReference>
<accession>A0AAJ1IGD9</accession>
<protein>
    <submittedName>
        <fullName evidence="2">Cyclic nucleotide-binding domain-containing protein</fullName>
    </submittedName>
</protein>
<evidence type="ECO:0000259" key="1">
    <source>
        <dbReference type="PROSITE" id="PS50042"/>
    </source>
</evidence>
<dbReference type="CDD" id="cd00038">
    <property type="entry name" value="CAP_ED"/>
    <property type="match status" value="1"/>
</dbReference>
<dbReference type="Gene3D" id="2.60.120.10">
    <property type="entry name" value="Jelly Rolls"/>
    <property type="match status" value="1"/>
</dbReference>
<dbReference type="InterPro" id="IPR000595">
    <property type="entry name" value="cNMP-bd_dom"/>
</dbReference>
<dbReference type="InterPro" id="IPR050397">
    <property type="entry name" value="Env_Response_Regulators"/>
</dbReference>
<sequence length="174" mass="19726">MKLIQEKRAYIEEYKKLSIFKFMSAAEILHIISESELMLYSDTEKIVNQGDIAQNILVIVNGTVQVTVRQENGKDVYICSIEEGEIVGEAGMFLRVRRTANIVCLDDSVILSIPRTVLMNFIRDNPSTGNKLLLVIIHSLLKKLRGVNQELAFEKMVDVQIDELDNLLAELSDK</sequence>
<evidence type="ECO:0000313" key="2">
    <source>
        <dbReference type="EMBL" id="MDC7226691.1"/>
    </source>
</evidence>
<evidence type="ECO:0000313" key="3">
    <source>
        <dbReference type="Proteomes" id="UP001221217"/>
    </source>
</evidence>